<dbReference type="EMBL" id="PVZC01000003">
    <property type="protein sequence ID" value="PRX99427.1"/>
    <property type="molecule type" value="Genomic_DNA"/>
</dbReference>
<evidence type="ECO:0000256" key="1">
    <source>
        <dbReference type="SAM" id="MobiDB-lite"/>
    </source>
</evidence>
<feature type="domain" description="CAAX prenyl protease 2/Lysostaphin resistance protein A-like" evidence="3">
    <location>
        <begin position="192"/>
        <end position="284"/>
    </location>
</feature>
<keyword evidence="2" id="KW-1133">Transmembrane helix</keyword>
<name>A0A2T0Q6H1_9ACTN</name>
<dbReference type="GO" id="GO:0080120">
    <property type="term" value="P:CAAX-box protein maturation"/>
    <property type="evidence" value="ECO:0007669"/>
    <property type="project" value="UniProtKB-ARBA"/>
</dbReference>
<organism evidence="4 5">
    <name type="scientific">Allonocardiopsis opalescens</name>
    <dbReference type="NCBI Taxonomy" id="1144618"/>
    <lineage>
        <taxon>Bacteria</taxon>
        <taxon>Bacillati</taxon>
        <taxon>Actinomycetota</taxon>
        <taxon>Actinomycetes</taxon>
        <taxon>Streptosporangiales</taxon>
        <taxon>Allonocardiopsis</taxon>
    </lineage>
</organism>
<feature type="transmembrane region" description="Helical" evidence="2">
    <location>
        <begin position="253"/>
        <end position="269"/>
    </location>
</feature>
<feature type="transmembrane region" description="Helical" evidence="2">
    <location>
        <begin position="309"/>
        <end position="329"/>
    </location>
</feature>
<dbReference type="InterPro" id="IPR003675">
    <property type="entry name" value="Rce1/LyrA-like_dom"/>
</dbReference>
<dbReference type="OrthoDB" id="2680086at2"/>
<keyword evidence="2" id="KW-0472">Membrane</keyword>
<keyword evidence="4" id="KW-0378">Hydrolase</keyword>
<comment type="caution">
    <text evidence="4">The sequence shown here is derived from an EMBL/GenBank/DDBJ whole genome shotgun (WGS) entry which is preliminary data.</text>
</comment>
<evidence type="ECO:0000313" key="4">
    <source>
        <dbReference type="EMBL" id="PRX99427.1"/>
    </source>
</evidence>
<sequence length="352" mass="37342">MHSDHDRRPPAPPPAAAFGTAPDARAVRTAPRAPSGPNPRRRGPRPVPPGVEYHRVLAGEKRRIGRGILAIVLVLAGMFVSGFAITQAAALIDLRMGRSNPAIGGTDYTPLYHGAAMFSLALLIPWSMLVQRWLYGVPGASLHSVLSRFRFDVFGRALLLIGPVWLVPTVVLHLAMPSEQTYWPVADLVAVFAATLLLTPLQSAGEEYGLRGLVFRVAGSWSRGPRTALVVAVLVSSLVFTAIHGATDPWINLWYFTLAVSLAVITWRTGGIETAVVVHALLNTLTFLLATAVHADLGGSIADRSAGTGSPALLVPGVTVALIAAVVWWRTRGSGPALTPAEPPAGRSRTAE</sequence>
<proteinExistence type="predicted"/>
<keyword evidence="5" id="KW-1185">Reference proteome</keyword>
<dbReference type="GO" id="GO:0004175">
    <property type="term" value="F:endopeptidase activity"/>
    <property type="evidence" value="ECO:0007669"/>
    <property type="project" value="UniProtKB-ARBA"/>
</dbReference>
<reference evidence="4 5" key="1">
    <citation type="submission" date="2018-03" db="EMBL/GenBank/DDBJ databases">
        <title>Genomic Encyclopedia of Archaeal and Bacterial Type Strains, Phase II (KMG-II): from individual species to whole genera.</title>
        <authorList>
            <person name="Goeker M."/>
        </authorList>
    </citation>
    <scope>NUCLEOTIDE SEQUENCE [LARGE SCALE GENOMIC DNA]</scope>
    <source>
        <strain evidence="4 5">DSM 45601</strain>
    </source>
</reference>
<feature type="transmembrane region" description="Helical" evidence="2">
    <location>
        <begin position="68"/>
        <end position="92"/>
    </location>
</feature>
<feature type="transmembrane region" description="Helical" evidence="2">
    <location>
        <begin position="182"/>
        <end position="201"/>
    </location>
</feature>
<gene>
    <name evidence="4" type="ORF">CLV72_10323</name>
</gene>
<feature type="transmembrane region" description="Helical" evidence="2">
    <location>
        <begin position="228"/>
        <end position="247"/>
    </location>
</feature>
<feature type="transmembrane region" description="Helical" evidence="2">
    <location>
        <begin position="156"/>
        <end position="176"/>
    </location>
</feature>
<dbReference type="GO" id="GO:0006508">
    <property type="term" value="P:proteolysis"/>
    <property type="evidence" value="ECO:0007669"/>
    <property type="project" value="UniProtKB-KW"/>
</dbReference>
<feature type="region of interest" description="Disordered" evidence="1">
    <location>
        <begin position="1"/>
        <end position="50"/>
    </location>
</feature>
<keyword evidence="2" id="KW-0812">Transmembrane</keyword>
<evidence type="ECO:0000259" key="3">
    <source>
        <dbReference type="Pfam" id="PF02517"/>
    </source>
</evidence>
<evidence type="ECO:0000256" key="2">
    <source>
        <dbReference type="SAM" id="Phobius"/>
    </source>
</evidence>
<evidence type="ECO:0000313" key="5">
    <source>
        <dbReference type="Proteomes" id="UP000237846"/>
    </source>
</evidence>
<protein>
    <submittedName>
        <fullName evidence="4">Membrane protease YdiL (CAAX protease family)</fullName>
    </submittedName>
</protein>
<accession>A0A2T0Q6H1</accession>
<dbReference type="AlphaFoldDB" id="A0A2T0Q6H1"/>
<dbReference type="RefSeq" id="WP_106243818.1">
    <property type="nucleotide sequence ID" value="NZ_PVZC01000003.1"/>
</dbReference>
<keyword evidence="4" id="KW-0645">Protease</keyword>
<feature type="transmembrane region" description="Helical" evidence="2">
    <location>
        <begin position="112"/>
        <end position="135"/>
    </location>
</feature>
<feature type="transmembrane region" description="Helical" evidence="2">
    <location>
        <begin position="276"/>
        <end position="297"/>
    </location>
</feature>
<dbReference type="Pfam" id="PF02517">
    <property type="entry name" value="Rce1-like"/>
    <property type="match status" value="1"/>
</dbReference>
<dbReference type="Proteomes" id="UP000237846">
    <property type="component" value="Unassembled WGS sequence"/>
</dbReference>